<sequence>MNTYEEKTIKRETIFEGKIISLHVDEVKLPNGNTSTREIVEHPGAVAVIAITDEDKMIMVEQFRKPLEHLLIEIPAGKLEKGEDPIECAKRELGEETGYTCEQIEHVTSFYTSPGFSDELLHIFLAKGLKKNSHLHLDDDEFVNLLEVSYEEVQQLIKEQKIYDAKSIYAVQYWQLIKTMER</sequence>
<dbReference type="GO" id="GO:0047631">
    <property type="term" value="F:ADP-ribose diphosphatase activity"/>
    <property type="evidence" value="ECO:0007669"/>
    <property type="project" value="UniProtKB-EC"/>
</dbReference>
<gene>
    <name evidence="7" type="primary">nudF</name>
    <name evidence="7" type="ORF">BT1A1_2113</name>
</gene>
<evidence type="ECO:0000256" key="1">
    <source>
        <dbReference type="ARBA" id="ARBA00001946"/>
    </source>
</evidence>
<feature type="domain" description="Nudix hydrolase" evidence="6">
    <location>
        <begin position="40"/>
        <end position="170"/>
    </location>
</feature>
<dbReference type="AlphaFoldDB" id="A0A090J259"/>
<keyword evidence="4" id="KW-0460">Magnesium</keyword>
<feature type="binding site" evidence="4">
    <location>
        <position position="92"/>
    </location>
    <ligand>
        <name>Mg(2+)</name>
        <dbReference type="ChEBI" id="CHEBI:18420"/>
        <label>1</label>
    </ligand>
</feature>
<proteinExistence type="predicted"/>
<dbReference type="InterPro" id="IPR015797">
    <property type="entry name" value="NUDIX_hydrolase-like_dom_sf"/>
</dbReference>
<dbReference type="InterPro" id="IPR004385">
    <property type="entry name" value="NDP_pyrophosphatase"/>
</dbReference>
<dbReference type="NCBIfam" id="TIGR00052">
    <property type="entry name" value="nudix-type nucleoside diphosphatase, YffH/AdpP family"/>
    <property type="match status" value="1"/>
</dbReference>
<dbReference type="FunFam" id="3.90.79.10:FF:000024">
    <property type="entry name" value="ADP-ribose pyrophosphatase"/>
    <property type="match status" value="1"/>
</dbReference>
<evidence type="ECO:0000313" key="7">
    <source>
        <dbReference type="EMBL" id="CEE01935.1"/>
    </source>
</evidence>
<comment type="cofactor">
    <cofactor evidence="1 4">
        <name>Mg(2+)</name>
        <dbReference type="ChEBI" id="CHEBI:18420"/>
    </cofactor>
</comment>
<feature type="short sequence motif" description="Nudix box" evidence="5">
    <location>
        <begin position="77"/>
        <end position="99"/>
    </location>
</feature>
<organism evidence="7 8">
    <name type="scientific">Caldibacillus thermoamylovorans</name>
    <dbReference type="NCBI Taxonomy" id="35841"/>
    <lineage>
        <taxon>Bacteria</taxon>
        <taxon>Bacillati</taxon>
        <taxon>Bacillota</taxon>
        <taxon>Bacilli</taxon>
        <taxon>Bacillales</taxon>
        <taxon>Bacillaceae</taxon>
        <taxon>Caldibacillus</taxon>
    </lineage>
</organism>
<dbReference type="CDD" id="cd03424">
    <property type="entry name" value="NUDIX_ADPRase_Nudt5_UGPPase_Nudt14"/>
    <property type="match status" value="1"/>
</dbReference>
<dbReference type="GO" id="GO:0019693">
    <property type="term" value="P:ribose phosphate metabolic process"/>
    <property type="evidence" value="ECO:0007669"/>
    <property type="project" value="TreeGrafter"/>
</dbReference>
<dbReference type="PROSITE" id="PS00893">
    <property type="entry name" value="NUDIX_BOX"/>
    <property type="match status" value="1"/>
</dbReference>
<dbReference type="GO" id="GO:0006753">
    <property type="term" value="P:nucleoside phosphate metabolic process"/>
    <property type="evidence" value="ECO:0007669"/>
    <property type="project" value="TreeGrafter"/>
</dbReference>
<dbReference type="Pfam" id="PF00293">
    <property type="entry name" value="NUDIX"/>
    <property type="match status" value="1"/>
</dbReference>
<dbReference type="EC" id="3.6.1.13" evidence="7"/>
<evidence type="ECO:0000313" key="8">
    <source>
        <dbReference type="Proteomes" id="UP000040576"/>
    </source>
</evidence>
<dbReference type="EMBL" id="CCRF01000061">
    <property type="protein sequence ID" value="CEE01935.1"/>
    <property type="molecule type" value="Genomic_DNA"/>
</dbReference>
<evidence type="ECO:0000259" key="6">
    <source>
        <dbReference type="PROSITE" id="PS51462"/>
    </source>
</evidence>
<accession>A0A090J259</accession>
<feature type="binding site" evidence="4">
    <location>
        <position position="76"/>
    </location>
    <ligand>
        <name>Mg(2+)</name>
        <dbReference type="ChEBI" id="CHEBI:18420"/>
        <label>1</label>
    </ligand>
</feature>
<dbReference type="PROSITE" id="PS51462">
    <property type="entry name" value="NUDIX"/>
    <property type="match status" value="1"/>
</dbReference>
<dbReference type="GO" id="GO:0046872">
    <property type="term" value="F:metal ion binding"/>
    <property type="evidence" value="ECO:0007669"/>
    <property type="project" value="UniProtKB-KW"/>
</dbReference>
<name>A0A090J259_9BACI</name>
<dbReference type="Proteomes" id="UP000040576">
    <property type="component" value="Unassembled WGS sequence"/>
</dbReference>
<comment type="subunit">
    <text evidence="2">Homodimer.</text>
</comment>
<evidence type="ECO:0000256" key="4">
    <source>
        <dbReference type="PIRSR" id="PIRSR604385-2"/>
    </source>
</evidence>
<dbReference type="SUPFAM" id="SSF55811">
    <property type="entry name" value="Nudix"/>
    <property type="match status" value="1"/>
</dbReference>
<dbReference type="GO" id="GO:0005829">
    <property type="term" value="C:cytosol"/>
    <property type="evidence" value="ECO:0007669"/>
    <property type="project" value="TreeGrafter"/>
</dbReference>
<feature type="binding site" evidence="4">
    <location>
        <position position="96"/>
    </location>
    <ligand>
        <name>Mg(2+)</name>
        <dbReference type="ChEBI" id="CHEBI:18420"/>
        <label>1</label>
    </ligand>
</feature>
<dbReference type="InterPro" id="IPR020084">
    <property type="entry name" value="NUDIX_hydrolase_CS"/>
</dbReference>
<keyword evidence="8" id="KW-1185">Reference proteome</keyword>
<dbReference type="RefSeq" id="WP_034770779.1">
    <property type="nucleotide sequence ID" value="NZ_CCRF01000061.1"/>
</dbReference>
<dbReference type="Gene3D" id="3.90.79.10">
    <property type="entry name" value="Nucleoside Triphosphate Pyrophosphohydrolase"/>
    <property type="match status" value="1"/>
</dbReference>
<dbReference type="PANTHER" id="PTHR11839">
    <property type="entry name" value="UDP/ADP-SUGAR PYROPHOSPHATASE"/>
    <property type="match status" value="1"/>
</dbReference>
<dbReference type="InterPro" id="IPR000086">
    <property type="entry name" value="NUDIX_hydrolase_dom"/>
</dbReference>
<feature type="binding site" evidence="4">
    <location>
        <position position="141"/>
    </location>
    <ligand>
        <name>Mg(2+)</name>
        <dbReference type="ChEBI" id="CHEBI:18420"/>
        <label>1</label>
    </ligand>
</feature>
<evidence type="ECO:0000256" key="3">
    <source>
        <dbReference type="ARBA" id="ARBA00022801"/>
    </source>
</evidence>
<dbReference type="PANTHER" id="PTHR11839:SF18">
    <property type="entry name" value="NUDIX HYDROLASE DOMAIN-CONTAINING PROTEIN"/>
    <property type="match status" value="1"/>
</dbReference>
<evidence type="ECO:0000256" key="5">
    <source>
        <dbReference type="PIRSR" id="PIRSR604385-3"/>
    </source>
</evidence>
<reference evidence="7 8" key="1">
    <citation type="submission" date="2014-07" db="EMBL/GenBank/DDBJ databases">
        <authorList>
            <person name="Wibberg Daniel"/>
        </authorList>
    </citation>
    <scope>NUCLEOTIDE SEQUENCE [LARGE SCALE GENOMIC DNA]</scope>
</reference>
<evidence type="ECO:0000256" key="2">
    <source>
        <dbReference type="ARBA" id="ARBA00011738"/>
    </source>
</evidence>
<protein>
    <submittedName>
        <fullName evidence="7">ADP-ribose pyrophosphatase</fullName>
        <ecNumber evidence="7">3.6.1.13</ecNumber>
    </submittedName>
</protein>
<keyword evidence="3 7" id="KW-0378">Hydrolase</keyword>
<keyword evidence="4" id="KW-0479">Metal-binding</keyword>